<feature type="transmembrane region" description="Helical" evidence="5">
    <location>
        <begin position="263"/>
        <end position="283"/>
    </location>
</feature>
<evidence type="ECO:0000259" key="6">
    <source>
        <dbReference type="PROSITE" id="PS50850"/>
    </source>
</evidence>
<feature type="transmembrane region" description="Helical" evidence="5">
    <location>
        <begin position="201"/>
        <end position="222"/>
    </location>
</feature>
<feature type="transmembrane region" description="Helical" evidence="5">
    <location>
        <begin position="82"/>
        <end position="101"/>
    </location>
</feature>
<dbReference type="PANTHER" id="PTHR42718">
    <property type="entry name" value="MAJOR FACILITATOR SUPERFAMILY MULTIDRUG TRANSPORTER MFSC"/>
    <property type="match status" value="1"/>
</dbReference>
<dbReference type="Proteomes" id="UP000194151">
    <property type="component" value="Chromosome"/>
</dbReference>
<dbReference type="Pfam" id="PF07690">
    <property type="entry name" value="MFS_1"/>
    <property type="match status" value="1"/>
</dbReference>
<dbReference type="Gene3D" id="1.20.1250.20">
    <property type="entry name" value="MFS general substrate transporter like domains"/>
    <property type="match status" value="1"/>
</dbReference>
<keyword evidence="8" id="KW-1185">Reference proteome</keyword>
<feature type="transmembrane region" description="Helical" evidence="5">
    <location>
        <begin position="15"/>
        <end position="42"/>
    </location>
</feature>
<feature type="transmembrane region" description="Helical" evidence="5">
    <location>
        <begin position="362"/>
        <end position="379"/>
    </location>
</feature>
<dbReference type="RefSeq" id="WP_086063672.1">
    <property type="nucleotide sequence ID" value="NZ_CP021108.1"/>
</dbReference>
<dbReference type="InterPro" id="IPR036259">
    <property type="entry name" value="MFS_trans_sf"/>
</dbReference>
<dbReference type="CDD" id="cd17321">
    <property type="entry name" value="MFS_MMR_MDR_like"/>
    <property type="match status" value="1"/>
</dbReference>
<name>A0A1W6YHC5_9BORD</name>
<feature type="transmembrane region" description="Helical" evidence="5">
    <location>
        <begin position="54"/>
        <end position="70"/>
    </location>
</feature>
<evidence type="ECO:0000256" key="2">
    <source>
        <dbReference type="ARBA" id="ARBA00022692"/>
    </source>
</evidence>
<comment type="subcellular location">
    <subcellularLocation>
        <location evidence="1">Membrane</location>
        <topology evidence="1">Multi-pass membrane protein</topology>
    </subcellularLocation>
</comment>
<dbReference type="PROSITE" id="PS50850">
    <property type="entry name" value="MFS"/>
    <property type="match status" value="1"/>
</dbReference>
<proteinExistence type="predicted"/>
<feature type="transmembrane region" description="Helical" evidence="5">
    <location>
        <begin position="336"/>
        <end position="356"/>
    </location>
</feature>
<dbReference type="InterPro" id="IPR020846">
    <property type="entry name" value="MFS_dom"/>
</dbReference>
<evidence type="ECO:0000256" key="5">
    <source>
        <dbReference type="SAM" id="Phobius"/>
    </source>
</evidence>
<feature type="transmembrane region" description="Helical" evidence="5">
    <location>
        <begin position="169"/>
        <end position="189"/>
    </location>
</feature>
<dbReference type="GO" id="GO:0016020">
    <property type="term" value="C:membrane"/>
    <property type="evidence" value="ECO:0007669"/>
    <property type="project" value="UniProtKB-SubCell"/>
</dbReference>
<reference evidence="7 8" key="1">
    <citation type="submission" date="2017-05" db="EMBL/GenBank/DDBJ databases">
        <title>Complete and WGS of Bordetella genogroups.</title>
        <authorList>
            <person name="Spilker T."/>
            <person name="LiPuma J."/>
        </authorList>
    </citation>
    <scope>NUCLEOTIDE SEQUENCE [LARGE SCALE GENOMIC DNA]</scope>
    <source>
        <strain evidence="7 8">AU19157</strain>
    </source>
</reference>
<dbReference type="Gene3D" id="1.20.1720.10">
    <property type="entry name" value="Multidrug resistance protein D"/>
    <property type="match status" value="1"/>
</dbReference>
<evidence type="ECO:0000256" key="1">
    <source>
        <dbReference type="ARBA" id="ARBA00004141"/>
    </source>
</evidence>
<dbReference type="SUPFAM" id="SSF103473">
    <property type="entry name" value="MFS general substrate transporter"/>
    <property type="match status" value="1"/>
</dbReference>
<dbReference type="AlphaFoldDB" id="A0A1W6YHC5"/>
<dbReference type="STRING" id="1416806.CAL12_06070"/>
<dbReference type="InterPro" id="IPR011701">
    <property type="entry name" value="MFS"/>
</dbReference>
<dbReference type="KEGG" id="bgv:CAL12_06070"/>
<keyword evidence="3 5" id="KW-1133">Transmembrane helix</keyword>
<dbReference type="OrthoDB" id="9807274at2"/>
<feature type="transmembrane region" description="Helical" evidence="5">
    <location>
        <begin position="107"/>
        <end position="129"/>
    </location>
</feature>
<feature type="transmembrane region" description="Helical" evidence="5">
    <location>
        <begin position="303"/>
        <end position="324"/>
    </location>
</feature>
<dbReference type="EMBL" id="CP021108">
    <property type="protein sequence ID" value="ARP80442.1"/>
    <property type="molecule type" value="Genomic_DNA"/>
</dbReference>
<dbReference type="GO" id="GO:0022857">
    <property type="term" value="F:transmembrane transporter activity"/>
    <property type="evidence" value="ECO:0007669"/>
    <property type="project" value="InterPro"/>
</dbReference>
<keyword evidence="2 5" id="KW-0812">Transmembrane</keyword>
<evidence type="ECO:0000256" key="3">
    <source>
        <dbReference type="ARBA" id="ARBA00022989"/>
    </source>
</evidence>
<evidence type="ECO:0000313" key="8">
    <source>
        <dbReference type="Proteomes" id="UP000194151"/>
    </source>
</evidence>
<feature type="transmembrane region" description="Helical" evidence="5">
    <location>
        <begin position="473"/>
        <end position="499"/>
    </location>
</feature>
<dbReference type="PANTHER" id="PTHR42718:SF49">
    <property type="entry name" value="EXPORT PROTEIN"/>
    <property type="match status" value="1"/>
</dbReference>
<keyword evidence="4 5" id="KW-0472">Membrane</keyword>
<protein>
    <submittedName>
        <fullName evidence="7">MFS transporter</fullName>
    </submittedName>
</protein>
<sequence>MEATLAARPASRQTAILLIASFGCAMTVLDTNVVGIVLPTIARDLQATFAEIEWVISAYVLCFASLLLPAGSIADRYGRRRVFLCGIGLFALSSLACGLAPTPVALYAARAAQGASAAFLLAPALAIVGHTFHDEHARGRAWAVWGGIMGLTMVLSPLLGGVINSLLGWRWAFHINVPICAVLGTAVLRRVDESRDPTPRPLDFAGIALFASAMFAVTWALILGPGHGWGRGAVLGRAAVGLMLFGAFCLVERARPHPMLDLALFQAWPFVGAVIAMFAYASSAQVMASVLPLFLQNGRGDTALMASVGMLPFALAMLVFPQVGRRLSRWLDGKDILALGLAIVALGNAVMAYAALQTGQGIVIAGMALLGTGGGLLNGETQKAIMGNVPPHRAGMASGISTTARFSGILLGFAGLGAVLASNTGAAIRAATEAAHLPVDDAFIGRVVAGDIQGAIAAYPSSAWDALGNIARLAYGAGFSGAFLLAAGSAAICALLVFLSMRRSGKRPALVR</sequence>
<evidence type="ECO:0000313" key="7">
    <source>
        <dbReference type="EMBL" id="ARP80442.1"/>
    </source>
</evidence>
<evidence type="ECO:0000256" key="4">
    <source>
        <dbReference type="ARBA" id="ARBA00023136"/>
    </source>
</evidence>
<gene>
    <name evidence="7" type="ORF">CAL12_06070</name>
</gene>
<accession>A0A1W6YHC5</accession>
<feature type="transmembrane region" description="Helical" evidence="5">
    <location>
        <begin position="400"/>
        <end position="421"/>
    </location>
</feature>
<feature type="domain" description="Major facilitator superfamily (MFS) profile" evidence="6">
    <location>
        <begin position="16"/>
        <end position="505"/>
    </location>
</feature>
<organism evidence="7 8">
    <name type="scientific">Bordetella genomosp. 8</name>
    <dbReference type="NCBI Taxonomy" id="1416806"/>
    <lineage>
        <taxon>Bacteria</taxon>
        <taxon>Pseudomonadati</taxon>
        <taxon>Pseudomonadota</taxon>
        <taxon>Betaproteobacteria</taxon>
        <taxon>Burkholderiales</taxon>
        <taxon>Alcaligenaceae</taxon>
        <taxon>Bordetella</taxon>
    </lineage>
</organism>
<feature type="transmembrane region" description="Helical" evidence="5">
    <location>
        <begin position="141"/>
        <end position="163"/>
    </location>
</feature>
<feature type="transmembrane region" description="Helical" evidence="5">
    <location>
        <begin position="234"/>
        <end position="251"/>
    </location>
</feature>